<sequence>MENLITFLSKYGIFGVLLAAFFEPIIFPPPVEIVLLPVMLSNQDKAILISLVTVCVSFIGGMVGYNLGKIAGRPLIIKMFGNDALNKVEEIYNKYGIFAVMTSSFTPIPYEVYTLSAGAFRMNFYRYLIATCLCRLLRYVPEGILIQLFGHAMSKKTFESVTFVAIALIAVFIIYIIIKRYARK</sequence>
<feature type="domain" description="VTT" evidence="3">
    <location>
        <begin position="47"/>
        <end position="140"/>
    </location>
</feature>
<evidence type="ECO:0000313" key="6">
    <source>
        <dbReference type="Proteomes" id="UP000050326"/>
    </source>
</evidence>
<comment type="similarity">
    <text evidence="1">Belongs to the DedA family.</text>
</comment>
<dbReference type="Pfam" id="PF09335">
    <property type="entry name" value="VTT_dom"/>
    <property type="match status" value="1"/>
</dbReference>
<reference evidence="5 6" key="1">
    <citation type="submission" date="2015-09" db="EMBL/GenBank/DDBJ databases">
        <title>Genome sequence of Oxobacter pfennigii DSM 3222.</title>
        <authorList>
            <person name="Poehlein A."/>
            <person name="Bengelsdorf F.R."/>
            <person name="Schiel-Bengelsdorf B."/>
            <person name="Duerre P."/>
            <person name="Daniel R."/>
        </authorList>
    </citation>
    <scope>NUCLEOTIDE SEQUENCE [LARGE SCALE GENOMIC DNA]</scope>
    <source>
        <strain evidence="5 6">DSM 3222</strain>
    </source>
</reference>
<feature type="transmembrane region" description="Helical" evidence="2">
    <location>
        <begin position="160"/>
        <end position="178"/>
    </location>
</feature>
<comment type="caution">
    <text evidence="5">The sequence shown here is derived from an EMBL/GenBank/DDBJ whole genome shotgun (WGS) entry which is preliminary data.</text>
</comment>
<dbReference type="EMBL" id="LKET01000068">
    <property type="protein sequence ID" value="KPU42231.1"/>
    <property type="molecule type" value="Genomic_DNA"/>
</dbReference>
<evidence type="ECO:0000259" key="3">
    <source>
        <dbReference type="Pfam" id="PF09335"/>
    </source>
</evidence>
<evidence type="ECO:0000256" key="1">
    <source>
        <dbReference type="ARBA" id="ARBA00010792"/>
    </source>
</evidence>
<feature type="transmembrane region" description="Helical" evidence="2">
    <location>
        <begin position="124"/>
        <end position="140"/>
    </location>
</feature>
<dbReference type="EMBL" id="LKET01000068">
    <property type="protein sequence ID" value="KPU42235.1"/>
    <property type="molecule type" value="Genomic_DNA"/>
</dbReference>
<dbReference type="OrthoDB" id="9789113at2"/>
<organism evidence="5 6">
    <name type="scientific">Oxobacter pfennigii</name>
    <dbReference type="NCBI Taxonomy" id="36849"/>
    <lineage>
        <taxon>Bacteria</taxon>
        <taxon>Bacillati</taxon>
        <taxon>Bacillota</taxon>
        <taxon>Clostridia</taxon>
        <taxon>Eubacteriales</taxon>
        <taxon>Clostridiaceae</taxon>
        <taxon>Oxobacter</taxon>
    </lineage>
</organism>
<gene>
    <name evidence="4" type="ORF">OXPF_40150</name>
    <name evidence="5" type="ORF">OXPF_40190</name>
</gene>
<keyword evidence="6" id="KW-1185">Reference proteome</keyword>
<keyword evidence="2" id="KW-0812">Transmembrane</keyword>
<feature type="transmembrane region" description="Helical" evidence="2">
    <location>
        <begin position="47"/>
        <end position="68"/>
    </location>
</feature>
<evidence type="ECO:0000313" key="4">
    <source>
        <dbReference type="EMBL" id="KPU42231.1"/>
    </source>
</evidence>
<evidence type="ECO:0000256" key="2">
    <source>
        <dbReference type="SAM" id="Phobius"/>
    </source>
</evidence>
<dbReference type="InterPro" id="IPR032816">
    <property type="entry name" value="VTT_dom"/>
</dbReference>
<dbReference type="STRING" id="36849.OXPF_40150"/>
<proteinExistence type="inferred from homology"/>
<dbReference type="InterPro" id="IPR051311">
    <property type="entry name" value="DedA_domain"/>
</dbReference>
<feature type="transmembrane region" description="Helical" evidence="2">
    <location>
        <begin position="7"/>
        <end position="27"/>
    </location>
</feature>
<dbReference type="AlphaFoldDB" id="A0A0P8WVF8"/>
<dbReference type="PANTHER" id="PTHR42709">
    <property type="entry name" value="ALKALINE PHOSPHATASE LIKE PROTEIN"/>
    <property type="match status" value="1"/>
</dbReference>
<evidence type="ECO:0000313" key="5">
    <source>
        <dbReference type="EMBL" id="KPU42235.1"/>
    </source>
</evidence>
<keyword evidence="2" id="KW-0472">Membrane</keyword>
<name>A0A0P8WVF8_9CLOT</name>
<keyword evidence="2" id="KW-1133">Transmembrane helix</keyword>
<dbReference type="Proteomes" id="UP000050326">
    <property type="component" value="Unassembled WGS sequence"/>
</dbReference>
<protein>
    <submittedName>
        <fullName evidence="5">SNARE associated golgi protein</fullName>
    </submittedName>
</protein>
<accession>A0A0P8WVF8</accession>
<dbReference type="RefSeq" id="WP_054876964.1">
    <property type="nucleotide sequence ID" value="NZ_LKET01000068.1"/>
</dbReference>